<dbReference type="Pfam" id="PF11188">
    <property type="entry name" value="DUF2975"/>
    <property type="match status" value="1"/>
</dbReference>
<dbReference type="AlphaFoldDB" id="A0A0G8F7F3"/>
<sequence>MKQGSTLFLKTAIILIGIPVFALCIFLIPNIGNYAADLYPDIAYIKYLVLINLYATVIPFYFALYQAFKLVSYIDKGNAFSKLSVRALKKIKQCAITISVLYVVGMPLFYLVAERDDAPGIIIIGMILIFASIVIAVFAAVLQRLLKDAIDIKSENDLTV</sequence>
<evidence type="ECO:0008006" key="4">
    <source>
        <dbReference type="Google" id="ProtNLM"/>
    </source>
</evidence>
<evidence type="ECO:0000256" key="1">
    <source>
        <dbReference type="SAM" id="Phobius"/>
    </source>
</evidence>
<organism evidence="2 3">
    <name type="scientific">Bacillus cereus</name>
    <dbReference type="NCBI Taxonomy" id="1396"/>
    <lineage>
        <taxon>Bacteria</taxon>
        <taxon>Bacillati</taxon>
        <taxon>Bacillota</taxon>
        <taxon>Bacilli</taxon>
        <taxon>Bacillales</taxon>
        <taxon>Bacillaceae</taxon>
        <taxon>Bacillus</taxon>
        <taxon>Bacillus cereus group</taxon>
    </lineage>
</organism>
<feature type="transmembrane region" description="Helical" evidence="1">
    <location>
        <begin position="12"/>
        <end position="32"/>
    </location>
</feature>
<accession>A0A0G8F7F3</accession>
<evidence type="ECO:0000313" key="2">
    <source>
        <dbReference type="EMBL" id="KLA31662.1"/>
    </source>
</evidence>
<feature type="transmembrane region" description="Helical" evidence="1">
    <location>
        <begin position="44"/>
        <end position="64"/>
    </location>
</feature>
<proteinExistence type="predicted"/>
<dbReference type="GeneID" id="301199379"/>
<name>A0A0G8F7F3_BACCE</name>
<reference evidence="2 3" key="1">
    <citation type="submission" date="2015-04" db="EMBL/GenBank/DDBJ databases">
        <title>Draft Genome Sequences of Eight Spore-Forming Food Isolates of Bacillus cereus Genome sequencing.</title>
        <authorList>
            <person name="Krawcyk A.O."/>
            <person name="de Jong A."/>
            <person name="Eijlander R.T."/>
            <person name="Berendsen E.M."/>
            <person name="Holsappel S."/>
            <person name="Wells-Bennik M."/>
            <person name="Kuipers O.P."/>
        </authorList>
    </citation>
    <scope>NUCLEOTIDE SEQUENCE [LARGE SCALE GENOMIC DNA]</scope>
    <source>
        <strain evidence="2 3">B4077</strain>
    </source>
</reference>
<feature type="transmembrane region" description="Helical" evidence="1">
    <location>
        <begin position="119"/>
        <end position="142"/>
    </location>
</feature>
<keyword evidence="1" id="KW-0812">Transmembrane</keyword>
<dbReference type="EMBL" id="LCYI01000011">
    <property type="protein sequence ID" value="KLA31662.1"/>
    <property type="molecule type" value="Genomic_DNA"/>
</dbReference>
<comment type="caution">
    <text evidence="2">The sequence shown here is derived from an EMBL/GenBank/DDBJ whole genome shotgun (WGS) entry which is preliminary data.</text>
</comment>
<evidence type="ECO:0000313" key="3">
    <source>
        <dbReference type="Proteomes" id="UP000035214"/>
    </source>
</evidence>
<gene>
    <name evidence="2" type="ORF">B4077_2983</name>
</gene>
<dbReference type="PATRIC" id="fig|1396.428.peg.1806"/>
<protein>
    <recommendedName>
        <fullName evidence="4">DUF2975 domain-containing protein</fullName>
    </recommendedName>
</protein>
<dbReference type="Proteomes" id="UP000035214">
    <property type="component" value="Unassembled WGS sequence"/>
</dbReference>
<dbReference type="InterPro" id="IPR021354">
    <property type="entry name" value="DUF2975"/>
</dbReference>
<keyword evidence="1" id="KW-0472">Membrane</keyword>
<dbReference type="RefSeq" id="WP_046954197.1">
    <property type="nucleotide sequence ID" value="NZ_LCYI01000011.1"/>
</dbReference>
<feature type="transmembrane region" description="Helical" evidence="1">
    <location>
        <begin position="94"/>
        <end position="113"/>
    </location>
</feature>
<keyword evidence="1" id="KW-1133">Transmembrane helix</keyword>